<feature type="transmembrane region" description="Helical" evidence="1">
    <location>
        <begin position="21"/>
        <end position="40"/>
    </location>
</feature>
<sequence length="42" mass="4561">MGEGGRRLNRSGGRVEAGCRLGRNALKIIFIIFVGFSGLIRL</sequence>
<dbReference type="EMBL" id="CP027169">
    <property type="protein sequence ID" value="AVK04131.1"/>
    <property type="molecule type" value="Genomic_DNA"/>
</dbReference>
<evidence type="ECO:0000256" key="1">
    <source>
        <dbReference type="SAM" id="Phobius"/>
    </source>
</evidence>
<reference evidence="2 3" key="1">
    <citation type="submission" date="2018-02" db="EMBL/GenBank/DDBJ databases">
        <title>FDA/CDC Antimicrobial Resistant Isolate Bank Genome Sequencing.</title>
        <authorList>
            <person name="Benahmed F.H."/>
            <person name="Lutgring J.D."/>
            <person name="Yoo B."/>
            <person name="Machado M."/>
            <person name="Brown A."/>
            <person name="McAllister G."/>
            <person name="Perry A."/>
            <person name="Halpin A.L."/>
            <person name="Vavikolanu K."/>
            <person name="Ott S."/>
            <person name="Zhao X."/>
            <person name="Tallon L.J."/>
            <person name="Sadzewicz L."/>
            <person name="Aluvathingal J."/>
            <person name="Nadendla S."/>
            <person name="Voskania-kordi A."/>
            <person name="Simonyan V."/>
            <person name="Patel J."/>
            <person name="Shawar R.M."/>
        </authorList>
    </citation>
    <scope>NUCLEOTIDE SEQUENCE [LARGE SCALE GENOMIC DNA]</scope>
    <source>
        <strain evidence="2 3">AR_0356</strain>
    </source>
</reference>
<accession>A0A2R3IQD4</accession>
<evidence type="ECO:0000313" key="2">
    <source>
        <dbReference type="EMBL" id="AVK04131.1"/>
    </source>
</evidence>
<organism evidence="2 3">
    <name type="scientific">Pseudomonas paraeruginosa</name>
    <dbReference type="NCBI Taxonomy" id="2994495"/>
    <lineage>
        <taxon>Bacteria</taxon>
        <taxon>Pseudomonadati</taxon>
        <taxon>Pseudomonadota</taxon>
        <taxon>Gammaproteobacteria</taxon>
        <taxon>Pseudomonadales</taxon>
        <taxon>Pseudomonadaceae</taxon>
        <taxon>Pseudomonas</taxon>
    </lineage>
</organism>
<keyword evidence="2" id="KW-0675">Receptor</keyword>
<evidence type="ECO:0000313" key="3">
    <source>
        <dbReference type="Proteomes" id="UP000238390"/>
    </source>
</evidence>
<keyword evidence="1" id="KW-0812">Transmembrane</keyword>
<keyword evidence="3" id="KW-1185">Reference proteome</keyword>
<dbReference type="AlphaFoldDB" id="A0A2R3IQD4"/>
<name>A0A2R3IQD4_9PSED</name>
<protein>
    <submittedName>
        <fullName evidence="2">Ferrioxamine receptor FoxA domain protein</fullName>
    </submittedName>
</protein>
<dbReference type="Proteomes" id="UP000238390">
    <property type="component" value="Chromosome"/>
</dbReference>
<gene>
    <name evidence="2" type="primary">foxA</name>
    <name evidence="2" type="ORF">CSB93_4058</name>
</gene>
<keyword evidence="1" id="KW-0472">Membrane</keyword>
<keyword evidence="1" id="KW-1133">Transmembrane helix</keyword>
<proteinExistence type="predicted"/>